<accession>A0ABP4K511</accession>
<dbReference type="InterPro" id="IPR011711">
    <property type="entry name" value="GntR_C"/>
</dbReference>
<comment type="caution">
    <text evidence="5">The sequence shown here is derived from an EMBL/GenBank/DDBJ whole genome shotgun (WGS) entry which is preliminary data.</text>
</comment>
<reference evidence="6" key="1">
    <citation type="journal article" date="2019" name="Int. J. Syst. Evol. Microbiol.">
        <title>The Global Catalogue of Microorganisms (GCM) 10K type strain sequencing project: providing services to taxonomists for standard genome sequencing and annotation.</title>
        <authorList>
            <consortium name="The Broad Institute Genomics Platform"/>
            <consortium name="The Broad Institute Genome Sequencing Center for Infectious Disease"/>
            <person name="Wu L."/>
            <person name="Ma J."/>
        </authorList>
    </citation>
    <scope>NUCLEOTIDE SEQUENCE [LARGE SCALE GENOMIC DNA]</scope>
    <source>
        <strain evidence="6">JCM 12140</strain>
    </source>
</reference>
<keyword evidence="3" id="KW-0804">Transcription</keyword>
<evidence type="ECO:0000256" key="1">
    <source>
        <dbReference type="ARBA" id="ARBA00023015"/>
    </source>
</evidence>
<dbReference type="InterPro" id="IPR036390">
    <property type="entry name" value="WH_DNA-bd_sf"/>
</dbReference>
<dbReference type="InterPro" id="IPR008920">
    <property type="entry name" value="TF_FadR/GntR_C"/>
</dbReference>
<dbReference type="Pfam" id="PF00392">
    <property type="entry name" value="GntR"/>
    <property type="match status" value="1"/>
</dbReference>
<dbReference type="InterPro" id="IPR036388">
    <property type="entry name" value="WH-like_DNA-bd_sf"/>
</dbReference>
<dbReference type="PANTHER" id="PTHR43537">
    <property type="entry name" value="TRANSCRIPTIONAL REGULATOR, GNTR FAMILY"/>
    <property type="match status" value="1"/>
</dbReference>
<keyword evidence="1" id="KW-0805">Transcription regulation</keyword>
<dbReference type="PRINTS" id="PR00035">
    <property type="entry name" value="HTHGNTR"/>
</dbReference>
<evidence type="ECO:0000256" key="2">
    <source>
        <dbReference type="ARBA" id="ARBA00023125"/>
    </source>
</evidence>
<dbReference type="PROSITE" id="PS50949">
    <property type="entry name" value="HTH_GNTR"/>
    <property type="match status" value="1"/>
</dbReference>
<dbReference type="PANTHER" id="PTHR43537:SF24">
    <property type="entry name" value="GLUCONATE OPERON TRANSCRIPTIONAL REPRESSOR"/>
    <property type="match status" value="1"/>
</dbReference>
<dbReference type="SMART" id="SM00345">
    <property type="entry name" value="HTH_GNTR"/>
    <property type="match status" value="1"/>
</dbReference>
<dbReference type="SUPFAM" id="SSF48008">
    <property type="entry name" value="GntR ligand-binding domain-like"/>
    <property type="match status" value="1"/>
</dbReference>
<dbReference type="SUPFAM" id="SSF46785">
    <property type="entry name" value="Winged helix' DNA-binding domain"/>
    <property type="match status" value="1"/>
</dbReference>
<dbReference type="SMART" id="SM00895">
    <property type="entry name" value="FCD"/>
    <property type="match status" value="1"/>
</dbReference>
<sequence length="240" mass="26222">MTSVPAGCGTLGPVLNGAGVLDAIRRDIVAGDLLPGTRVTEAFLAERYGVSRVPVREALRGLEGEGFVVSQPNVGSRIAAIPFDEADDLFAVRESLEVATARRAATRARTLFDGDALPEDWWRVRRELGEVLDAGDAAVEHDELELLVDLNERFHLLVAALSGSTTLATLLRQLSRKIEWLYAMDTFSRGARLWPEHRRILSAIDAGDVETAVARMAAHVQQSRVGYAARTPDRAQWPRG</sequence>
<dbReference type="InterPro" id="IPR000524">
    <property type="entry name" value="Tscrpt_reg_HTH_GntR"/>
</dbReference>
<name>A0ABP4K511_9MICO</name>
<keyword evidence="2" id="KW-0238">DNA-binding</keyword>
<keyword evidence="6" id="KW-1185">Reference proteome</keyword>
<dbReference type="Pfam" id="PF07729">
    <property type="entry name" value="FCD"/>
    <property type="match status" value="1"/>
</dbReference>
<organism evidence="5 6">
    <name type="scientific">Curtobacterium herbarum</name>
    <dbReference type="NCBI Taxonomy" id="150122"/>
    <lineage>
        <taxon>Bacteria</taxon>
        <taxon>Bacillati</taxon>
        <taxon>Actinomycetota</taxon>
        <taxon>Actinomycetes</taxon>
        <taxon>Micrococcales</taxon>
        <taxon>Microbacteriaceae</taxon>
        <taxon>Curtobacterium</taxon>
    </lineage>
</organism>
<evidence type="ECO:0000313" key="6">
    <source>
        <dbReference type="Proteomes" id="UP001501742"/>
    </source>
</evidence>
<evidence type="ECO:0000313" key="5">
    <source>
        <dbReference type="EMBL" id="GAA1493807.1"/>
    </source>
</evidence>
<dbReference type="CDD" id="cd07377">
    <property type="entry name" value="WHTH_GntR"/>
    <property type="match status" value="1"/>
</dbReference>
<dbReference type="EMBL" id="BAAAJX010000010">
    <property type="protein sequence ID" value="GAA1493807.1"/>
    <property type="molecule type" value="Genomic_DNA"/>
</dbReference>
<evidence type="ECO:0000259" key="4">
    <source>
        <dbReference type="PROSITE" id="PS50949"/>
    </source>
</evidence>
<gene>
    <name evidence="5" type="ORF">GCM10009627_21530</name>
</gene>
<feature type="domain" description="HTH gntR-type" evidence="4">
    <location>
        <begin position="14"/>
        <end position="81"/>
    </location>
</feature>
<dbReference type="Gene3D" id="1.10.10.10">
    <property type="entry name" value="Winged helix-like DNA-binding domain superfamily/Winged helix DNA-binding domain"/>
    <property type="match status" value="1"/>
</dbReference>
<proteinExistence type="predicted"/>
<dbReference type="Gene3D" id="1.20.120.530">
    <property type="entry name" value="GntR ligand-binding domain-like"/>
    <property type="match status" value="1"/>
</dbReference>
<protein>
    <submittedName>
        <fullName evidence="5">GntR family transcriptional regulator</fullName>
    </submittedName>
</protein>
<dbReference type="Proteomes" id="UP001501742">
    <property type="component" value="Unassembled WGS sequence"/>
</dbReference>
<evidence type="ECO:0000256" key="3">
    <source>
        <dbReference type="ARBA" id="ARBA00023163"/>
    </source>
</evidence>